<dbReference type="InterPro" id="IPR003593">
    <property type="entry name" value="AAA+_ATPase"/>
</dbReference>
<evidence type="ECO:0000259" key="2">
    <source>
        <dbReference type="PROSITE" id="PS50967"/>
    </source>
</evidence>
<dbReference type="Gene3D" id="1.10.150.80">
    <property type="entry name" value="HRDC domain"/>
    <property type="match status" value="1"/>
</dbReference>
<feature type="region of interest" description="Disordered" evidence="1">
    <location>
        <begin position="703"/>
        <end position="727"/>
    </location>
</feature>
<dbReference type="InterPro" id="IPR027417">
    <property type="entry name" value="P-loop_NTPase"/>
</dbReference>
<dbReference type="Gene3D" id="3.40.50.300">
    <property type="entry name" value="P-loop containing nucleotide triphosphate hydrolases"/>
    <property type="match status" value="1"/>
</dbReference>
<dbReference type="InterPro" id="IPR002121">
    <property type="entry name" value="HRDC_dom"/>
</dbReference>
<dbReference type="RefSeq" id="WP_182802505.1">
    <property type="nucleotide sequence ID" value="NZ_CP060007.1"/>
</dbReference>
<dbReference type="FunFam" id="3.40.50.300:FF:001498">
    <property type="entry name" value="ATP-dependent DNA helicase"/>
    <property type="match status" value="1"/>
</dbReference>
<dbReference type="SUPFAM" id="SSF52540">
    <property type="entry name" value="P-loop containing nucleoside triphosphate hydrolases"/>
    <property type="match status" value="2"/>
</dbReference>
<dbReference type="InterPro" id="IPR051055">
    <property type="entry name" value="PIF1_helicase"/>
</dbReference>
<dbReference type="InterPro" id="IPR010997">
    <property type="entry name" value="HRDC-like_sf"/>
</dbReference>
<dbReference type="EMBL" id="CP060007">
    <property type="protein sequence ID" value="QNA44243.1"/>
    <property type="molecule type" value="Genomic_DNA"/>
</dbReference>
<dbReference type="Gene3D" id="2.30.30.940">
    <property type="match status" value="1"/>
</dbReference>
<dbReference type="GO" id="GO:0000166">
    <property type="term" value="F:nucleotide binding"/>
    <property type="evidence" value="ECO:0007669"/>
    <property type="project" value="InterPro"/>
</dbReference>
<dbReference type="InterPro" id="IPR010285">
    <property type="entry name" value="DNA_helicase_pif1-like_DEAD"/>
</dbReference>
<dbReference type="GO" id="GO:0003676">
    <property type="term" value="F:nucleic acid binding"/>
    <property type="evidence" value="ECO:0007669"/>
    <property type="project" value="InterPro"/>
</dbReference>
<dbReference type="Proteomes" id="UP000515344">
    <property type="component" value="Chromosome"/>
</dbReference>
<proteinExistence type="predicted"/>
<evidence type="ECO:0000313" key="3">
    <source>
        <dbReference type="EMBL" id="QNA44243.1"/>
    </source>
</evidence>
<keyword evidence="4" id="KW-1185">Reference proteome</keyword>
<dbReference type="AlphaFoldDB" id="A0A7G5XFJ0"/>
<dbReference type="GO" id="GO:0003678">
    <property type="term" value="F:DNA helicase activity"/>
    <property type="evidence" value="ECO:0007669"/>
    <property type="project" value="InterPro"/>
</dbReference>
<dbReference type="Pfam" id="PF00570">
    <property type="entry name" value="HRDC"/>
    <property type="match status" value="1"/>
</dbReference>
<dbReference type="InterPro" id="IPR044876">
    <property type="entry name" value="HRDC_dom_sf"/>
</dbReference>
<dbReference type="SUPFAM" id="SSF47819">
    <property type="entry name" value="HRDC-like"/>
    <property type="match status" value="1"/>
</dbReference>
<dbReference type="CDD" id="cd18037">
    <property type="entry name" value="DEXSc_Pif1_like"/>
    <property type="match status" value="1"/>
</dbReference>
<sequence length="825" mass="94575">MQSVERNERFELAYRFVTETQESVFLTGKAGTGKTTFLKYLKEHTAKNTIVAAPTGVAAINAGGVTLHSLFQLPLHPLLPTNAGKQELLSKIRYNKQRLQLLRKMEVLIIDEVSMVRCDVMDAIDTILRSVRYQYELPFGGVQLLLIGDLFQLPPVAQNHEWAVLQEYYNSTFFFDSKAIQEQMPLLIELTTIYRQKEEQFVRLLNKVRNNQLDADDLEILNERYQPGFQPDRDETFITLTSHNNQAELINRQQLQRLTAPPYTYKAAIDGEFPENSYPADAELVLREGAQVMFLKNDTLSKRFFNGKIGVVHSLSDEEVIVRCGNENIRVQKETWDHSRYTLNRTDGKLEQDVLGTFEQYPLRLAWAITIHKSQGLTFEKVMIDAGLSFTSGQVYVALSRCTSLEGIVLLSKIQPNVIFSNQQVVDGQKALSPKGSLPQRFEEARKAFSQQLLEELFTFQQTALALKLLMQVASKHKFELNEGAEEWIGNMQFQFQQEQSVARKFLLQINQLLKEQPVVETNSQLQQRVKDAVNYFIPRFEELQQQLKQHPLITEHKTAADEVNEQLNTLFTALHTEIYFLKSGLQPFSITDHLRHKLNLVTPRVNITSYAANKKQTVVGINHPDLYFRLKTWRDRICDEQNMPIYLLANSNSLQEICTYLPFSKTHLQLLSGFGKAKADKYGDEIIEMVMGYCEEHGLETNIEAKKDSPKRERKEKSTEPKEDTKSVTLHLFNEGKTIKEIAATRKLTEGTIEGHLVDLIKAGTVKVEQLLTVEKLQTILNRIELFPEESNTAHKIALGDAYSFADVRAVQNHLQFMKENIVQ</sequence>
<dbReference type="PROSITE" id="PS50967">
    <property type="entry name" value="HRDC"/>
    <property type="match status" value="1"/>
</dbReference>
<dbReference type="CDD" id="cd18809">
    <property type="entry name" value="SF1_C_RecD"/>
    <property type="match status" value="1"/>
</dbReference>
<dbReference type="InterPro" id="IPR029491">
    <property type="entry name" value="Helicase_HTH"/>
</dbReference>
<dbReference type="PANTHER" id="PTHR47642">
    <property type="entry name" value="ATP-DEPENDENT DNA HELICASE"/>
    <property type="match status" value="1"/>
</dbReference>
<dbReference type="SMART" id="SM00382">
    <property type="entry name" value="AAA"/>
    <property type="match status" value="1"/>
</dbReference>
<dbReference type="Pfam" id="PF05970">
    <property type="entry name" value="PIF1"/>
    <property type="match status" value="1"/>
</dbReference>
<dbReference type="KEGG" id="lacs:H4075_19590"/>
<protein>
    <submittedName>
        <fullName evidence="3">AAA family ATPase</fullName>
    </submittedName>
</protein>
<evidence type="ECO:0000313" key="4">
    <source>
        <dbReference type="Proteomes" id="UP000515344"/>
    </source>
</evidence>
<accession>A0A7G5XFJ0</accession>
<reference evidence="4" key="1">
    <citation type="submission" date="2020-08" db="EMBL/GenBank/DDBJ databases">
        <title>Lacibacter sp. S13-6-6 genome sequencing.</title>
        <authorList>
            <person name="Jin L."/>
        </authorList>
    </citation>
    <scope>NUCLEOTIDE SEQUENCE [LARGE SCALE GENOMIC DNA]</scope>
    <source>
        <strain evidence="4">S13-6-6</strain>
    </source>
</reference>
<evidence type="ECO:0000256" key="1">
    <source>
        <dbReference type="SAM" id="MobiDB-lite"/>
    </source>
</evidence>
<dbReference type="Pfam" id="PF14493">
    <property type="entry name" value="HTH_40"/>
    <property type="match status" value="1"/>
</dbReference>
<organism evidence="3 4">
    <name type="scientific">Lacibacter sediminis</name>
    <dbReference type="NCBI Taxonomy" id="2760713"/>
    <lineage>
        <taxon>Bacteria</taxon>
        <taxon>Pseudomonadati</taxon>
        <taxon>Bacteroidota</taxon>
        <taxon>Chitinophagia</taxon>
        <taxon>Chitinophagales</taxon>
        <taxon>Chitinophagaceae</taxon>
        <taxon>Lacibacter</taxon>
    </lineage>
</organism>
<gene>
    <name evidence="3" type="ORF">H4075_19590</name>
</gene>
<dbReference type="GO" id="GO:0000723">
    <property type="term" value="P:telomere maintenance"/>
    <property type="evidence" value="ECO:0007669"/>
    <property type="project" value="InterPro"/>
</dbReference>
<dbReference type="GO" id="GO:0006281">
    <property type="term" value="P:DNA repair"/>
    <property type="evidence" value="ECO:0007669"/>
    <property type="project" value="InterPro"/>
</dbReference>
<name>A0A7G5XFJ0_9BACT</name>
<feature type="domain" description="HRDC" evidence="2">
    <location>
        <begin position="621"/>
        <end position="701"/>
    </location>
</feature>
<dbReference type="PANTHER" id="PTHR47642:SF7">
    <property type="entry name" value="ATP-DEPENDENT DNA HELICASE PIF1"/>
    <property type="match status" value="1"/>
</dbReference>